<reference evidence="2 3" key="1">
    <citation type="submission" date="2016-03" db="EMBL/GenBank/DDBJ databases">
        <title>Draft genome sequence of the Fonsecaea monophora CBS 269.37.</title>
        <authorList>
            <person name="Bombassaro A."/>
            <person name="Vinicius W.A."/>
            <person name="De Hoog S."/>
            <person name="Sun J."/>
            <person name="Souza E.M."/>
            <person name="Raittz R.T."/>
            <person name="Costa F."/>
            <person name="Leao A.C."/>
            <person name="Tadra-Sfeir M.Z."/>
            <person name="Baura V."/>
            <person name="Balsanelli E."/>
            <person name="Pedrosa F.O."/>
            <person name="Moreno L.F."/>
            <person name="Steffens M.B."/>
            <person name="Xi L."/>
            <person name="Bocca A.L."/>
            <person name="Felipe M.S."/>
            <person name="Teixeira M."/>
            <person name="Telles Filho F.Q."/>
            <person name="Azevedo C.M."/>
            <person name="Gomes R."/>
            <person name="Vicente V.A."/>
        </authorList>
    </citation>
    <scope>NUCLEOTIDE SEQUENCE [LARGE SCALE GENOMIC DNA]</scope>
    <source>
        <strain evidence="2 3">CBS 269.37</strain>
    </source>
</reference>
<dbReference type="SMART" id="SM00358">
    <property type="entry name" value="DSRM"/>
    <property type="match status" value="1"/>
</dbReference>
<proteinExistence type="predicted"/>
<name>A0A177EW62_9EURO</name>
<dbReference type="CDD" id="cd00048">
    <property type="entry name" value="DSRM_SF"/>
    <property type="match status" value="1"/>
</dbReference>
<dbReference type="RefSeq" id="XP_022508140.1">
    <property type="nucleotide sequence ID" value="XM_022659513.1"/>
</dbReference>
<keyword evidence="3" id="KW-1185">Reference proteome</keyword>
<dbReference type="Pfam" id="PF00035">
    <property type="entry name" value="dsrm"/>
    <property type="match status" value="1"/>
</dbReference>
<evidence type="ECO:0000259" key="1">
    <source>
        <dbReference type="SMART" id="SM00358"/>
    </source>
</evidence>
<dbReference type="Gene3D" id="3.30.160.20">
    <property type="match status" value="1"/>
</dbReference>
<dbReference type="SUPFAM" id="SSF54768">
    <property type="entry name" value="dsRNA-binding domain-like"/>
    <property type="match status" value="1"/>
</dbReference>
<dbReference type="AlphaFoldDB" id="A0A177EW62"/>
<protein>
    <recommendedName>
        <fullName evidence="1">DRBM domain-containing protein</fullName>
    </recommendedName>
</protein>
<sequence>MAPTFPKFCLLKRSQVSTEAVSDSSPPSSQPDYRADMALAASELPADNAVGNASLFHADETGEKDEWIGELHLEATLALLLLRKTSSSEDITSLKESLLQESAAFRHDDLCRQLRRDGVRQYQSSEAGHFQGHIKFRKVSLGWIGAIRRRGTLHEQQILEHAIVDNVGSYGSRSSSESNVTNPIQSGVAIQEDSSGDSDSTDSEVEIWRYTKALQEQFAGKSVAPVYKDLTLRGYPPKFGSEVKYRGKTFTAKAGNKKLAKHRSSKKMCKHLELKVAGF</sequence>
<dbReference type="GeneID" id="34604713"/>
<dbReference type="InterPro" id="IPR014720">
    <property type="entry name" value="dsRBD_dom"/>
</dbReference>
<organism evidence="2 3">
    <name type="scientific">Fonsecaea monophora</name>
    <dbReference type="NCBI Taxonomy" id="254056"/>
    <lineage>
        <taxon>Eukaryota</taxon>
        <taxon>Fungi</taxon>
        <taxon>Dikarya</taxon>
        <taxon>Ascomycota</taxon>
        <taxon>Pezizomycotina</taxon>
        <taxon>Eurotiomycetes</taxon>
        <taxon>Chaetothyriomycetidae</taxon>
        <taxon>Chaetothyriales</taxon>
        <taxon>Herpotrichiellaceae</taxon>
        <taxon>Fonsecaea</taxon>
    </lineage>
</organism>
<dbReference type="OrthoDB" id="3767426at2759"/>
<gene>
    <name evidence="2" type="ORF">AYO21_09582</name>
</gene>
<evidence type="ECO:0000313" key="3">
    <source>
        <dbReference type="Proteomes" id="UP000077002"/>
    </source>
</evidence>
<dbReference type="Proteomes" id="UP000077002">
    <property type="component" value="Unassembled WGS sequence"/>
</dbReference>
<evidence type="ECO:0000313" key="2">
    <source>
        <dbReference type="EMBL" id="OAG36188.1"/>
    </source>
</evidence>
<feature type="domain" description="DRBM" evidence="1">
    <location>
        <begin position="210"/>
        <end position="273"/>
    </location>
</feature>
<comment type="caution">
    <text evidence="2">The sequence shown here is derived from an EMBL/GenBank/DDBJ whole genome shotgun (WGS) entry which is preliminary data.</text>
</comment>
<accession>A0A177EW62</accession>
<dbReference type="EMBL" id="LVKK01000097">
    <property type="protein sequence ID" value="OAG36188.1"/>
    <property type="molecule type" value="Genomic_DNA"/>
</dbReference>